<accession>A0A0B0PMZ7</accession>
<dbReference type="EMBL" id="KN433874">
    <property type="protein sequence ID" value="KHG25799.1"/>
    <property type="molecule type" value="Genomic_DNA"/>
</dbReference>
<evidence type="ECO:0000313" key="1">
    <source>
        <dbReference type="EMBL" id="KHG25799.1"/>
    </source>
</evidence>
<reference evidence="2" key="1">
    <citation type="submission" date="2014-09" db="EMBL/GenBank/DDBJ databases">
        <authorList>
            <person name="Mudge J."/>
            <person name="Ramaraj T."/>
            <person name="Lindquist I.E."/>
            <person name="Bharti A.K."/>
            <person name="Sundararajan A."/>
            <person name="Cameron C.T."/>
            <person name="Woodward J.E."/>
            <person name="May G.D."/>
            <person name="Brubaker C."/>
            <person name="Broadhvest J."/>
            <person name="Wilkins T.A."/>
        </authorList>
    </citation>
    <scope>NUCLEOTIDE SEQUENCE</scope>
    <source>
        <strain evidence="2">cv. AKA8401</strain>
    </source>
</reference>
<protein>
    <submittedName>
        <fullName evidence="1">Uncharacterized protein</fullName>
    </submittedName>
</protein>
<dbReference type="AlphaFoldDB" id="A0A0B0PMZ7"/>
<dbReference type="Proteomes" id="UP000032142">
    <property type="component" value="Unassembled WGS sequence"/>
</dbReference>
<gene>
    <name evidence="1" type="ORF">F383_08764</name>
</gene>
<proteinExistence type="predicted"/>
<keyword evidence="2" id="KW-1185">Reference proteome</keyword>
<sequence>MPYLQLSTISKVPIGNWIVYVKL</sequence>
<organism evidence="1 2">
    <name type="scientific">Gossypium arboreum</name>
    <name type="common">Tree cotton</name>
    <name type="synonym">Gossypium nanking</name>
    <dbReference type="NCBI Taxonomy" id="29729"/>
    <lineage>
        <taxon>Eukaryota</taxon>
        <taxon>Viridiplantae</taxon>
        <taxon>Streptophyta</taxon>
        <taxon>Embryophyta</taxon>
        <taxon>Tracheophyta</taxon>
        <taxon>Spermatophyta</taxon>
        <taxon>Magnoliopsida</taxon>
        <taxon>eudicotyledons</taxon>
        <taxon>Gunneridae</taxon>
        <taxon>Pentapetalae</taxon>
        <taxon>rosids</taxon>
        <taxon>malvids</taxon>
        <taxon>Malvales</taxon>
        <taxon>Malvaceae</taxon>
        <taxon>Malvoideae</taxon>
        <taxon>Gossypium</taxon>
    </lineage>
</organism>
<evidence type="ECO:0000313" key="2">
    <source>
        <dbReference type="Proteomes" id="UP000032142"/>
    </source>
</evidence>
<name>A0A0B0PMZ7_GOSAR</name>